<dbReference type="PROSITE" id="PS51257">
    <property type="entry name" value="PROKAR_LIPOPROTEIN"/>
    <property type="match status" value="1"/>
</dbReference>
<dbReference type="GeneID" id="6757910"/>
<dbReference type="KEGG" id="tad:TRIADDRAFT_60731"/>
<dbReference type="CTD" id="6757910"/>
<proteinExistence type="predicted"/>
<protein>
    <submittedName>
        <fullName evidence="1">Uncharacterized protein</fullName>
    </submittedName>
</protein>
<dbReference type="RefSeq" id="XP_002116697.1">
    <property type="nucleotide sequence ID" value="XM_002116661.1"/>
</dbReference>
<accession>B3S981</accession>
<sequence>MKIIESDIFLLTIIGYSCLWTEAHDHAFDHLPDQFCNANVFENRLSECIRDKVTKLQKRLGQIECDYGYVERVTFGISALPREMVAPQIYWNVGLYEEFLRNITYNVAATLSKNGILDKLVKKSESFSRSRNCKLNGTELKSAFYDFYIGLIKFLYPYRCHEYIARRLLHQFQHHQTGNYCYKLQYQNSNGNVINNADNRCPDLKNTLLLTTNYANYLFNELEELKKYKIGKM</sequence>
<reference evidence="1 2" key="1">
    <citation type="journal article" date="2008" name="Nature">
        <title>The Trichoplax genome and the nature of placozoans.</title>
        <authorList>
            <person name="Srivastava M."/>
            <person name="Begovic E."/>
            <person name="Chapman J."/>
            <person name="Putnam N.H."/>
            <person name="Hellsten U."/>
            <person name="Kawashima T."/>
            <person name="Kuo A."/>
            <person name="Mitros T."/>
            <person name="Salamov A."/>
            <person name="Carpenter M.L."/>
            <person name="Signorovitch A.Y."/>
            <person name="Moreno M.A."/>
            <person name="Kamm K."/>
            <person name="Grimwood J."/>
            <person name="Schmutz J."/>
            <person name="Shapiro H."/>
            <person name="Grigoriev I.V."/>
            <person name="Buss L.W."/>
            <person name="Schierwater B."/>
            <person name="Dellaporta S.L."/>
            <person name="Rokhsar D.S."/>
        </authorList>
    </citation>
    <scope>NUCLEOTIDE SEQUENCE [LARGE SCALE GENOMIC DNA]</scope>
    <source>
        <strain evidence="1 2">Grell-BS-1999</strain>
    </source>
</reference>
<gene>
    <name evidence="1" type="ORF">TRIADDRAFT_60731</name>
</gene>
<organism evidence="1 2">
    <name type="scientific">Trichoplax adhaerens</name>
    <name type="common">Trichoplax reptans</name>
    <dbReference type="NCBI Taxonomy" id="10228"/>
    <lineage>
        <taxon>Eukaryota</taxon>
        <taxon>Metazoa</taxon>
        <taxon>Placozoa</taxon>
        <taxon>Uniplacotomia</taxon>
        <taxon>Trichoplacea</taxon>
        <taxon>Trichoplacidae</taxon>
        <taxon>Trichoplax</taxon>
    </lineage>
</organism>
<name>B3S981_TRIAD</name>
<dbReference type="Proteomes" id="UP000009022">
    <property type="component" value="Unassembled WGS sequence"/>
</dbReference>
<dbReference type="AlphaFoldDB" id="B3S981"/>
<keyword evidence="2" id="KW-1185">Reference proteome</keyword>
<dbReference type="InParanoid" id="B3S981"/>
<dbReference type="HOGENOM" id="CLU_1191227_0_0_1"/>
<evidence type="ECO:0000313" key="2">
    <source>
        <dbReference type="Proteomes" id="UP000009022"/>
    </source>
</evidence>
<evidence type="ECO:0000313" key="1">
    <source>
        <dbReference type="EMBL" id="EDV20756.1"/>
    </source>
</evidence>
<dbReference type="EMBL" id="DS985257">
    <property type="protein sequence ID" value="EDV20756.1"/>
    <property type="molecule type" value="Genomic_DNA"/>
</dbReference>